<dbReference type="EMBL" id="JBHZOL010000086">
    <property type="protein sequence ID" value="MFE4107374.1"/>
    <property type="molecule type" value="Genomic_DNA"/>
</dbReference>
<feature type="transmembrane region" description="Helical" evidence="7">
    <location>
        <begin position="181"/>
        <end position="199"/>
    </location>
</feature>
<organism evidence="11 12">
    <name type="scientific">Almyronema epifaneia S1</name>
    <dbReference type="NCBI Taxonomy" id="2991925"/>
    <lineage>
        <taxon>Bacteria</taxon>
        <taxon>Bacillati</taxon>
        <taxon>Cyanobacteriota</taxon>
        <taxon>Cyanophyceae</taxon>
        <taxon>Nodosilineales</taxon>
        <taxon>Nodosilineaceae</taxon>
        <taxon>Almyronema</taxon>
        <taxon>Almyronema epifaneia</taxon>
    </lineage>
</organism>
<dbReference type="Gene3D" id="1.10.287.1260">
    <property type="match status" value="1"/>
</dbReference>
<proteinExistence type="inferred from homology"/>
<dbReference type="SUPFAM" id="SSF82861">
    <property type="entry name" value="Mechanosensitive channel protein MscS (YggB), transmembrane region"/>
    <property type="match status" value="1"/>
</dbReference>
<evidence type="ECO:0000256" key="7">
    <source>
        <dbReference type="SAM" id="Phobius"/>
    </source>
</evidence>
<comment type="subcellular location">
    <subcellularLocation>
        <location evidence="1">Cell membrane</location>
        <topology evidence="1">Multi-pass membrane protein</topology>
    </subcellularLocation>
</comment>
<dbReference type="InterPro" id="IPR010920">
    <property type="entry name" value="LSM_dom_sf"/>
</dbReference>
<keyword evidence="5 7" id="KW-1133">Transmembrane helix</keyword>
<dbReference type="PANTHER" id="PTHR30460">
    <property type="entry name" value="MODERATE CONDUCTANCE MECHANOSENSITIVE CHANNEL YBIO"/>
    <property type="match status" value="1"/>
</dbReference>
<protein>
    <submittedName>
        <fullName evidence="11">Mechanosensitive ion channel family protein</fullName>
    </submittedName>
</protein>
<dbReference type="RefSeq" id="WP_377966024.1">
    <property type="nucleotide sequence ID" value="NZ_JBHZOL010000086.1"/>
</dbReference>
<dbReference type="PANTHER" id="PTHR30460:SF0">
    <property type="entry name" value="MODERATE CONDUCTANCE MECHANOSENSITIVE CHANNEL YBIO"/>
    <property type="match status" value="1"/>
</dbReference>
<name>A0ABW6IGN9_9CYAN</name>
<evidence type="ECO:0000256" key="5">
    <source>
        <dbReference type="ARBA" id="ARBA00022989"/>
    </source>
</evidence>
<dbReference type="InterPro" id="IPR049278">
    <property type="entry name" value="MS_channel_C"/>
</dbReference>
<evidence type="ECO:0000256" key="1">
    <source>
        <dbReference type="ARBA" id="ARBA00004651"/>
    </source>
</evidence>
<dbReference type="Pfam" id="PF21088">
    <property type="entry name" value="MS_channel_1st"/>
    <property type="match status" value="1"/>
</dbReference>
<sequence>MKRQRFWIWLISFSLLFFALPGLAQESLIDINLPTRNQVEDAAIQIEVACVRLDGYCPFRVAAPRSDLAGRVRAIEAVLQQVRDRYVQASTPSLQTEVRVQPEGAPPDANAASEPLGRKAPEIYLGVGSEPLVRLMSVTQLDAELRGADMATAADMILQRIAESLERSRWERQPPYLTRQITLAVLIGLSLLIFCWVLNHWEKQLRQQKAALAGTQFSLSLPLLTWLNQRQQWNFTEAQLRCFQLIQLGLAASGLLLILSRFPQTRIVQVRTVESLEIPFKVGIVALATYVAIRLSYALISRLSSAIAREDDLSPEINRRLRLRINTISRVIRGVVTLSCIAIGSLLALSVIGINTVPLIAGASIIGVALSLAAQDLIKDTFNGFFIILEDQYAVGDVVTIQGIRGLVENMNLRITQLRDEAGCLVSIPNSEIRLIANHSSHWSRADLFIPVGYHTNVDQMLALIQSVAHSMSQDPQWQEAILAQPEVLGVEAFDERGLMIRVWIKTQPLKQWVVAREFRRRLKGALDKANIEIPAHIDFKPNR</sequence>
<dbReference type="Pfam" id="PF00924">
    <property type="entry name" value="MS_channel_2nd"/>
    <property type="match status" value="1"/>
</dbReference>
<keyword evidence="12" id="KW-1185">Reference proteome</keyword>
<dbReference type="InterPro" id="IPR049142">
    <property type="entry name" value="MS_channel_1st"/>
</dbReference>
<evidence type="ECO:0000259" key="8">
    <source>
        <dbReference type="Pfam" id="PF00924"/>
    </source>
</evidence>
<feature type="domain" description="Mechanosensitive ion channel MscS" evidence="8">
    <location>
        <begin position="376"/>
        <end position="440"/>
    </location>
</feature>
<evidence type="ECO:0000256" key="2">
    <source>
        <dbReference type="ARBA" id="ARBA00008017"/>
    </source>
</evidence>
<evidence type="ECO:0000313" key="11">
    <source>
        <dbReference type="EMBL" id="MFE4107374.1"/>
    </source>
</evidence>
<comment type="caution">
    <text evidence="11">The sequence shown here is derived from an EMBL/GenBank/DDBJ whole genome shotgun (WGS) entry which is preliminary data.</text>
</comment>
<evidence type="ECO:0000259" key="9">
    <source>
        <dbReference type="Pfam" id="PF21082"/>
    </source>
</evidence>
<dbReference type="SUPFAM" id="SSF82689">
    <property type="entry name" value="Mechanosensitive channel protein MscS (YggB), C-terminal domain"/>
    <property type="match status" value="1"/>
</dbReference>
<feature type="transmembrane region" description="Helical" evidence="7">
    <location>
        <begin position="359"/>
        <end position="378"/>
    </location>
</feature>
<feature type="domain" description="Mechanosensitive ion channel MscS C-terminal" evidence="9">
    <location>
        <begin position="450"/>
        <end position="534"/>
    </location>
</feature>
<keyword evidence="4 7" id="KW-0812">Transmembrane</keyword>
<comment type="similarity">
    <text evidence="2">Belongs to the MscS (TC 1.A.23) family.</text>
</comment>
<dbReference type="Gene3D" id="3.30.70.100">
    <property type="match status" value="1"/>
</dbReference>
<evidence type="ECO:0000256" key="3">
    <source>
        <dbReference type="ARBA" id="ARBA00022475"/>
    </source>
</evidence>
<dbReference type="InterPro" id="IPR011066">
    <property type="entry name" value="MscS_channel_C_sf"/>
</dbReference>
<evidence type="ECO:0000256" key="4">
    <source>
        <dbReference type="ARBA" id="ARBA00022692"/>
    </source>
</evidence>
<reference evidence="11 12" key="1">
    <citation type="submission" date="2024-10" db="EMBL/GenBank/DDBJ databases">
        <authorList>
            <person name="Ratan Roy A."/>
            <person name="Morales Sandoval P.H."/>
            <person name="De Los Santos Villalobos S."/>
            <person name="Chakraborty S."/>
            <person name="Mukherjee J."/>
        </authorList>
    </citation>
    <scope>NUCLEOTIDE SEQUENCE [LARGE SCALE GENOMIC DNA]</scope>
    <source>
        <strain evidence="11 12">S1</strain>
    </source>
</reference>
<keyword evidence="6 7" id="KW-0472">Membrane</keyword>
<dbReference type="InterPro" id="IPR023408">
    <property type="entry name" value="MscS_beta-dom_sf"/>
</dbReference>
<feature type="domain" description="Mechanosensitive ion channel transmembrane helices 2/3" evidence="10">
    <location>
        <begin position="335"/>
        <end position="375"/>
    </location>
</feature>
<evidence type="ECO:0000259" key="10">
    <source>
        <dbReference type="Pfam" id="PF21088"/>
    </source>
</evidence>
<dbReference type="InterPro" id="IPR045276">
    <property type="entry name" value="YbiO_bact"/>
</dbReference>
<accession>A0ABW6IGN9</accession>
<dbReference type="SUPFAM" id="SSF50182">
    <property type="entry name" value="Sm-like ribonucleoproteins"/>
    <property type="match status" value="1"/>
</dbReference>
<keyword evidence="3" id="KW-1003">Cell membrane</keyword>
<feature type="transmembrane region" description="Helical" evidence="7">
    <location>
        <begin position="331"/>
        <end position="353"/>
    </location>
</feature>
<evidence type="ECO:0000256" key="6">
    <source>
        <dbReference type="ARBA" id="ARBA00023136"/>
    </source>
</evidence>
<dbReference type="Proteomes" id="UP001600165">
    <property type="component" value="Unassembled WGS sequence"/>
</dbReference>
<dbReference type="Pfam" id="PF21082">
    <property type="entry name" value="MS_channel_3rd"/>
    <property type="match status" value="1"/>
</dbReference>
<evidence type="ECO:0000313" key="12">
    <source>
        <dbReference type="Proteomes" id="UP001600165"/>
    </source>
</evidence>
<dbReference type="InterPro" id="IPR011014">
    <property type="entry name" value="MscS_channel_TM-2"/>
</dbReference>
<dbReference type="Gene3D" id="2.30.30.60">
    <property type="match status" value="1"/>
</dbReference>
<dbReference type="InterPro" id="IPR006685">
    <property type="entry name" value="MscS_channel_2nd"/>
</dbReference>
<gene>
    <name evidence="11" type="ORF">ACFVKH_13865</name>
</gene>